<name>A0AAE1H4B1_9NEOP</name>
<dbReference type="EMBL" id="JAHWGI010000383">
    <property type="protein sequence ID" value="KAK3914534.1"/>
    <property type="molecule type" value="Genomic_DNA"/>
</dbReference>
<evidence type="ECO:0000313" key="4">
    <source>
        <dbReference type="Proteomes" id="UP001219518"/>
    </source>
</evidence>
<keyword evidence="4" id="KW-1185">Reference proteome</keyword>
<dbReference type="EMBL" id="JAHWGI010001266">
    <property type="protein sequence ID" value="KAK3926540.1"/>
    <property type="molecule type" value="Genomic_DNA"/>
</dbReference>
<sequence>MAWAGNYGSGAPARVYDNTAPGGGKINLSKLDPRKVTVDDFRDRIEQEEERLRNRSSGQGSSRNLVRIVPHSKKEQESDVVSRYSP</sequence>
<dbReference type="Proteomes" id="UP001219518">
    <property type="component" value="Unassembled WGS sequence"/>
</dbReference>
<evidence type="ECO:0000313" key="2">
    <source>
        <dbReference type="EMBL" id="KAK3914534.1"/>
    </source>
</evidence>
<reference evidence="2" key="1">
    <citation type="submission" date="2021-07" db="EMBL/GenBank/DDBJ databases">
        <authorList>
            <person name="Catto M.A."/>
            <person name="Jacobson A."/>
            <person name="Kennedy G."/>
            <person name="Labadie P."/>
            <person name="Hunt B.G."/>
            <person name="Srinivasan R."/>
        </authorList>
    </citation>
    <scope>NUCLEOTIDE SEQUENCE</scope>
    <source>
        <strain evidence="2">PL_HMW_Pooled</strain>
        <tissue evidence="2">Head</tissue>
    </source>
</reference>
<feature type="non-terminal residue" evidence="2">
    <location>
        <position position="86"/>
    </location>
</feature>
<reference evidence="2" key="2">
    <citation type="journal article" date="2023" name="BMC Genomics">
        <title>Pest status, molecular evolution, and epigenetic factors derived from the genome assembly of Frankliniella fusca, a thysanopteran phytovirus vector.</title>
        <authorList>
            <person name="Catto M.A."/>
            <person name="Labadie P.E."/>
            <person name="Jacobson A.L."/>
            <person name="Kennedy G.G."/>
            <person name="Srinivasan R."/>
            <person name="Hunt B.G."/>
        </authorList>
    </citation>
    <scope>NUCLEOTIDE SEQUENCE</scope>
    <source>
        <strain evidence="2">PL_HMW_Pooled</strain>
    </source>
</reference>
<evidence type="ECO:0000313" key="3">
    <source>
        <dbReference type="EMBL" id="KAK3926540.1"/>
    </source>
</evidence>
<gene>
    <name evidence="2" type="ORF">KUF71_005330</name>
    <name evidence="3" type="ORF">KUF71_014876</name>
</gene>
<protein>
    <submittedName>
        <fullName evidence="2">Pre-mRNA-splicing factor SLU7</fullName>
    </submittedName>
</protein>
<feature type="region of interest" description="Disordered" evidence="1">
    <location>
        <begin position="48"/>
        <end position="86"/>
    </location>
</feature>
<organism evidence="2 4">
    <name type="scientific">Frankliniella fusca</name>
    <dbReference type="NCBI Taxonomy" id="407009"/>
    <lineage>
        <taxon>Eukaryota</taxon>
        <taxon>Metazoa</taxon>
        <taxon>Ecdysozoa</taxon>
        <taxon>Arthropoda</taxon>
        <taxon>Hexapoda</taxon>
        <taxon>Insecta</taxon>
        <taxon>Pterygota</taxon>
        <taxon>Neoptera</taxon>
        <taxon>Paraneoptera</taxon>
        <taxon>Thysanoptera</taxon>
        <taxon>Terebrantia</taxon>
        <taxon>Thripoidea</taxon>
        <taxon>Thripidae</taxon>
        <taxon>Frankliniella</taxon>
    </lineage>
</organism>
<accession>A0AAE1H4B1</accession>
<feature type="region of interest" description="Disordered" evidence="1">
    <location>
        <begin position="1"/>
        <end position="31"/>
    </location>
</feature>
<proteinExistence type="predicted"/>
<comment type="caution">
    <text evidence="2">The sequence shown here is derived from an EMBL/GenBank/DDBJ whole genome shotgun (WGS) entry which is preliminary data.</text>
</comment>
<evidence type="ECO:0000256" key="1">
    <source>
        <dbReference type="SAM" id="MobiDB-lite"/>
    </source>
</evidence>
<feature type="compositionally biased region" description="Low complexity" evidence="1">
    <location>
        <begin position="55"/>
        <end position="65"/>
    </location>
</feature>
<dbReference type="AlphaFoldDB" id="A0AAE1H4B1"/>